<dbReference type="Proteomes" id="UP000248798">
    <property type="component" value="Unassembled WGS sequence"/>
</dbReference>
<dbReference type="Pfam" id="PF01850">
    <property type="entry name" value="PIN"/>
    <property type="match status" value="1"/>
</dbReference>
<dbReference type="InterPro" id="IPR052919">
    <property type="entry name" value="TA_system_RNase"/>
</dbReference>
<dbReference type="Gene3D" id="3.40.50.1010">
    <property type="entry name" value="5'-nuclease"/>
    <property type="match status" value="1"/>
</dbReference>
<keyword evidence="5" id="KW-1185">Reference proteome</keyword>
<dbReference type="InterPro" id="IPR002716">
    <property type="entry name" value="PIN_dom"/>
</dbReference>
<dbReference type="InterPro" id="IPR041705">
    <property type="entry name" value="PIN_Sll0205"/>
</dbReference>
<evidence type="ECO:0000313" key="4">
    <source>
        <dbReference type="Proteomes" id="UP000248798"/>
    </source>
</evidence>
<evidence type="ECO:0000313" key="2">
    <source>
        <dbReference type="EMBL" id="QBH13488.1"/>
    </source>
</evidence>
<sequence length="130" mass="15048">MDSYLLDTHALIFWVNKENISNQFVSFLDEQNEMENLYVSPISFWEIALLVKKGHIQLADVTKWQSNVMDCSNIKLMAPGAGEMIESVNLPDLHKDPFDRLLIAQALNRNCLLVTKDETINQYDVKTFWI</sequence>
<dbReference type="OrthoDB" id="9798990at2"/>
<dbReference type="InterPro" id="IPR029060">
    <property type="entry name" value="PIN-like_dom_sf"/>
</dbReference>
<accession>A0A328FH45</accession>
<dbReference type="Proteomes" id="UP000293902">
    <property type="component" value="Chromosome"/>
</dbReference>
<dbReference type="EMBL" id="QLNI01000002">
    <property type="protein sequence ID" value="RAM03739.1"/>
    <property type="molecule type" value="Genomic_DNA"/>
</dbReference>
<dbReference type="RefSeq" id="WP_111952993.1">
    <property type="nucleotide sequence ID" value="NZ_CP036313.1"/>
</dbReference>
<dbReference type="SUPFAM" id="SSF88723">
    <property type="entry name" value="PIN domain-like"/>
    <property type="match status" value="1"/>
</dbReference>
<reference evidence="2 5" key="2">
    <citation type="submission" date="2019-02" db="EMBL/GenBank/DDBJ databases">
        <title>Complete genome sequence of Desulfobacter hydrogenophilus AcRS1.</title>
        <authorList>
            <person name="Marietou A."/>
            <person name="Lund M.B."/>
            <person name="Marshall I.P.G."/>
            <person name="Schreiber L."/>
            <person name="Jorgensen B."/>
        </authorList>
    </citation>
    <scope>NUCLEOTIDE SEQUENCE [LARGE SCALE GENOMIC DNA]</scope>
    <source>
        <strain evidence="2 5">AcRS1</strain>
    </source>
</reference>
<name>A0A328FH45_9BACT</name>
<gene>
    <name evidence="3" type="ORF">DO021_01395</name>
    <name evidence="2" type="ORF">EYB58_11465</name>
</gene>
<protein>
    <submittedName>
        <fullName evidence="2">Type II toxin-antitoxin system VapC family toxin</fullName>
    </submittedName>
</protein>
<organism evidence="3 4">
    <name type="scientific">Desulfobacter hydrogenophilus</name>
    <dbReference type="NCBI Taxonomy" id="2291"/>
    <lineage>
        <taxon>Bacteria</taxon>
        <taxon>Pseudomonadati</taxon>
        <taxon>Thermodesulfobacteriota</taxon>
        <taxon>Desulfobacteria</taxon>
        <taxon>Desulfobacterales</taxon>
        <taxon>Desulfobacteraceae</taxon>
        <taxon>Desulfobacter</taxon>
    </lineage>
</organism>
<evidence type="ECO:0000313" key="5">
    <source>
        <dbReference type="Proteomes" id="UP000293902"/>
    </source>
</evidence>
<evidence type="ECO:0000313" key="3">
    <source>
        <dbReference type="EMBL" id="RAM03739.1"/>
    </source>
</evidence>
<dbReference type="EMBL" id="CP036313">
    <property type="protein sequence ID" value="QBH13488.1"/>
    <property type="molecule type" value="Genomic_DNA"/>
</dbReference>
<dbReference type="PANTHER" id="PTHR36173">
    <property type="entry name" value="RIBONUCLEASE VAPC16-RELATED"/>
    <property type="match status" value="1"/>
</dbReference>
<evidence type="ECO:0000259" key="1">
    <source>
        <dbReference type="Pfam" id="PF01850"/>
    </source>
</evidence>
<feature type="domain" description="PIN" evidence="1">
    <location>
        <begin position="4"/>
        <end position="124"/>
    </location>
</feature>
<reference evidence="3 4" key="1">
    <citation type="submission" date="2018-06" db="EMBL/GenBank/DDBJ databases">
        <title>Complete Genome Sequence of Desulfobacter hydrogenophilus (DSM3380).</title>
        <authorList>
            <person name="Marietou A."/>
            <person name="Schreiber L."/>
            <person name="Marshall I."/>
            <person name="Jorgensen B."/>
        </authorList>
    </citation>
    <scope>NUCLEOTIDE SEQUENCE [LARGE SCALE GENOMIC DNA]</scope>
    <source>
        <strain evidence="3 4">DSM 3380</strain>
    </source>
</reference>
<dbReference type="AlphaFoldDB" id="A0A328FH45"/>
<proteinExistence type="predicted"/>
<dbReference type="CDD" id="cd09872">
    <property type="entry name" value="PIN_Sll0205-like"/>
    <property type="match status" value="1"/>
</dbReference>
<dbReference type="PANTHER" id="PTHR36173:SF1">
    <property type="entry name" value="RIBONUCLEASE VAPC22"/>
    <property type="match status" value="1"/>
</dbReference>